<proteinExistence type="predicted"/>
<dbReference type="RefSeq" id="WP_211850769.1">
    <property type="nucleotide sequence ID" value="NZ_JAAGBB010000002.1"/>
</dbReference>
<dbReference type="Proteomes" id="UP001196870">
    <property type="component" value="Unassembled WGS sequence"/>
</dbReference>
<dbReference type="SUPFAM" id="SSF55298">
    <property type="entry name" value="YjgF-like"/>
    <property type="match status" value="1"/>
</dbReference>
<dbReference type="CDD" id="cd00448">
    <property type="entry name" value="YjgF_YER057c_UK114_family"/>
    <property type="match status" value="1"/>
</dbReference>
<evidence type="ECO:0000313" key="1">
    <source>
        <dbReference type="EMBL" id="MBR0663176.1"/>
    </source>
</evidence>
<dbReference type="Gene3D" id="3.30.1330.40">
    <property type="entry name" value="RutC-like"/>
    <property type="match status" value="1"/>
</dbReference>
<comment type="caution">
    <text evidence="1">The sequence shown here is derived from an EMBL/GenBank/DDBJ whole genome shotgun (WGS) entry which is preliminary data.</text>
</comment>
<dbReference type="InterPro" id="IPR035959">
    <property type="entry name" value="RutC-like_sf"/>
</dbReference>
<protein>
    <submittedName>
        <fullName evidence="1">RidA family protein</fullName>
    </submittedName>
</protein>
<keyword evidence="2" id="KW-1185">Reference proteome</keyword>
<reference evidence="2" key="1">
    <citation type="journal article" date="2021" name="Syst. Appl. Microbiol.">
        <title>Roseomonas hellenica sp. nov., isolated from roots of wild-growing Alkanna tinctoria.</title>
        <authorList>
            <person name="Rat A."/>
            <person name="Naranjo H.D."/>
            <person name="Lebbe L."/>
            <person name="Cnockaert M."/>
            <person name="Krigas N."/>
            <person name="Grigoriadou K."/>
            <person name="Maloupa E."/>
            <person name="Willems A."/>
        </authorList>
    </citation>
    <scope>NUCLEOTIDE SEQUENCE [LARGE SCALE GENOMIC DNA]</scope>
    <source>
        <strain evidence="2">LMG 31523</strain>
    </source>
</reference>
<dbReference type="EMBL" id="JAAGBB010000002">
    <property type="protein sequence ID" value="MBR0663176.1"/>
    <property type="molecule type" value="Genomic_DNA"/>
</dbReference>
<evidence type="ECO:0000313" key="2">
    <source>
        <dbReference type="Proteomes" id="UP001196870"/>
    </source>
</evidence>
<name>A0ABS5ESA8_9PROT</name>
<dbReference type="InterPro" id="IPR006175">
    <property type="entry name" value="YjgF/YER057c/UK114"/>
</dbReference>
<dbReference type="Pfam" id="PF01042">
    <property type="entry name" value="Ribonuc_L-PSP"/>
    <property type="match status" value="1"/>
</dbReference>
<gene>
    <name evidence="1" type="ORF">GXW71_02290</name>
</gene>
<organism evidence="1 2">
    <name type="scientific">Plastoroseomonas hellenica</name>
    <dbReference type="NCBI Taxonomy" id="2687306"/>
    <lineage>
        <taxon>Bacteria</taxon>
        <taxon>Pseudomonadati</taxon>
        <taxon>Pseudomonadota</taxon>
        <taxon>Alphaproteobacteria</taxon>
        <taxon>Acetobacterales</taxon>
        <taxon>Acetobacteraceae</taxon>
        <taxon>Plastoroseomonas</taxon>
    </lineage>
</organism>
<sequence>MALTPIQPPLWPEPHGYAHGLAGAGRVAVMSGQVGADEHGRFAEGFTAQTLQALRNIVTLVREAGGTPEHIARLTWYVTDLDLYRAALRELGPAWRSVMGRHYPAITIVSVAALLEPAALLEIEATAIIPG</sequence>
<dbReference type="PANTHER" id="PTHR43857:SF1">
    <property type="entry name" value="YJGH FAMILY PROTEIN"/>
    <property type="match status" value="1"/>
</dbReference>
<accession>A0ABS5ESA8</accession>
<dbReference type="PANTHER" id="PTHR43857">
    <property type="entry name" value="BLR7761 PROTEIN"/>
    <property type="match status" value="1"/>
</dbReference>